<evidence type="ECO:0000313" key="2">
    <source>
        <dbReference type="EMBL" id="HEW45532.1"/>
    </source>
</evidence>
<keyword evidence="1" id="KW-0472">Membrane</keyword>
<gene>
    <name evidence="2" type="ORF">ENO47_02515</name>
</gene>
<keyword evidence="1" id="KW-0812">Transmembrane</keyword>
<dbReference type="AlphaFoldDB" id="A0A7C2ZI69"/>
<evidence type="ECO:0000256" key="1">
    <source>
        <dbReference type="SAM" id="Phobius"/>
    </source>
</evidence>
<keyword evidence="1" id="KW-1133">Transmembrane helix</keyword>
<organism evidence="2">
    <name type="scientific">Hydrogenobacter sp</name>
    <dbReference type="NCBI Taxonomy" id="2152829"/>
    <lineage>
        <taxon>Bacteria</taxon>
        <taxon>Pseudomonadati</taxon>
        <taxon>Aquificota</taxon>
        <taxon>Aquificia</taxon>
        <taxon>Aquificales</taxon>
        <taxon>Aquificaceae</taxon>
        <taxon>Hydrogenobacter</taxon>
    </lineage>
</organism>
<feature type="transmembrane region" description="Helical" evidence="1">
    <location>
        <begin position="41"/>
        <end position="59"/>
    </location>
</feature>
<name>A0A7C2ZI69_9AQUI</name>
<comment type="caution">
    <text evidence="2">The sequence shown here is derived from an EMBL/GenBank/DDBJ whole genome shotgun (WGS) entry which is preliminary data.</text>
</comment>
<reference evidence="2" key="1">
    <citation type="journal article" date="2020" name="mSystems">
        <title>Genome- and Community-Level Interaction Insights into Carbon Utilization and Element Cycling Functions of Hydrothermarchaeota in Hydrothermal Sediment.</title>
        <authorList>
            <person name="Zhou Z."/>
            <person name="Liu Y."/>
            <person name="Xu W."/>
            <person name="Pan J."/>
            <person name="Luo Z.H."/>
            <person name="Li M."/>
        </authorList>
    </citation>
    <scope>NUCLEOTIDE SEQUENCE [LARGE SCALE GENOMIC DNA]</scope>
    <source>
        <strain evidence="2">SpSt-132</strain>
    </source>
</reference>
<dbReference type="EMBL" id="DSFP01000029">
    <property type="protein sequence ID" value="HEW45532.1"/>
    <property type="molecule type" value="Genomic_DNA"/>
</dbReference>
<proteinExistence type="predicted"/>
<accession>A0A7C2ZI69</accession>
<feature type="transmembrane region" description="Helical" evidence="1">
    <location>
        <begin position="6"/>
        <end position="29"/>
    </location>
</feature>
<sequence length="97" mass="11605">MLAKTIYELMLYGFFFVLFAGAYAILYAMGRFAGLPWLIRFSYLFALLQFLSGMGMFLSNYLDAFWRYIILFSSVAYFLIPPFMWRVVEEMHKRHDH</sequence>
<protein>
    <submittedName>
        <fullName evidence="2">Uncharacterized protein</fullName>
    </submittedName>
</protein>
<feature type="transmembrane region" description="Helical" evidence="1">
    <location>
        <begin position="65"/>
        <end position="85"/>
    </location>
</feature>